<dbReference type="Proteomes" id="UP000075502">
    <property type="component" value="Unassembled WGS sequence"/>
</dbReference>
<protein>
    <submittedName>
        <fullName evidence="3">Phosphoserine phosphatase</fullName>
    </submittedName>
</protein>
<dbReference type="PANTHER" id="PTHR43156:SF2">
    <property type="entry name" value="STAGE II SPORULATION PROTEIN E"/>
    <property type="match status" value="1"/>
</dbReference>
<organism evidence="3 8">
    <name type="scientific">Sorangium cellulosum</name>
    <name type="common">Polyangium cellulosum</name>
    <dbReference type="NCBI Taxonomy" id="56"/>
    <lineage>
        <taxon>Bacteria</taxon>
        <taxon>Pseudomonadati</taxon>
        <taxon>Myxococcota</taxon>
        <taxon>Polyangia</taxon>
        <taxon>Polyangiales</taxon>
        <taxon>Polyangiaceae</taxon>
        <taxon>Sorangium</taxon>
    </lineage>
</organism>
<gene>
    <name evidence="3" type="ORF">BE04_40035</name>
    <name evidence="4" type="ORF">BE18_52640</name>
    <name evidence="5" type="ORF">BE21_35310</name>
</gene>
<name>A0A150PL93_SORCE</name>
<dbReference type="EMBL" id="JELX01002118">
    <property type="protein sequence ID" value="KYF56484.1"/>
    <property type="molecule type" value="Genomic_DNA"/>
</dbReference>
<dbReference type="Proteomes" id="UP000075515">
    <property type="component" value="Unassembled WGS sequence"/>
</dbReference>
<evidence type="ECO:0000313" key="6">
    <source>
        <dbReference type="Proteomes" id="UP000075502"/>
    </source>
</evidence>
<comment type="caution">
    <text evidence="3">The sequence shown here is derived from an EMBL/GenBank/DDBJ whole genome shotgun (WGS) entry which is preliminary data.</text>
</comment>
<accession>A0A150PL93</accession>
<evidence type="ECO:0000313" key="8">
    <source>
        <dbReference type="Proteomes" id="UP000075604"/>
    </source>
</evidence>
<evidence type="ECO:0000313" key="7">
    <source>
        <dbReference type="Proteomes" id="UP000075515"/>
    </source>
</evidence>
<feature type="domain" description="PPM-type phosphatase" evidence="2">
    <location>
        <begin position="117"/>
        <end position="327"/>
    </location>
</feature>
<dbReference type="InterPro" id="IPR001932">
    <property type="entry name" value="PPM-type_phosphatase-like_dom"/>
</dbReference>
<dbReference type="GO" id="GO:0016791">
    <property type="term" value="F:phosphatase activity"/>
    <property type="evidence" value="ECO:0007669"/>
    <property type="project" value="TreeGrafter"/>
</dbReference>
<dbReference type="EMBL" id="JEME01001705">
    <property type="protein sequence ID" value="KYG06355.1"/>
    <property type="molecule type" value="Genomic_DNA"/>
</dbReference>
<keyword evidence="1" id="KW-0378">Hydrolase</keyword>
<dbReference type="Gene3D" id="3.60.40.10">
    <property type="entry name" value="PPM-type phosphatase domain"/>
    <property type="match status" value="1"/>
</dbReference>
<dbReference type="InterPro" id="IPR036457">
    <property type="entry name" value="PPM-type-like_dom_sf"/>
</dbReference>
<dbReference type="SUPFAM" id="SSF81606">
    <property type="entry name" value="PP2C-like"/>
    <property type="match status" value="1"/>
</dbReference>
<sequence>MTAPKDISSMHSRGFIQKQSNLDAIRAIVKERQAWNTLLRDEGNFTDFMERCSALLEYVDKLKLDFDDLSLVHEAILEHATSIENELEGYNRAIDDDLAVARQVQRALLPEASGPIASAFDMAIFHKQLAQVGGDYYDFFYLPGERHAIGVYDISGHGVSSALIMAFLKAQFAHATKRLDSPGAIVDWVNRSAYSFLREVRRYATVNFVMFTDRFLRYVSGGGYGLLVRRGTPRSFNRVSNFIGLRIKPFHEFELPFEEDDVLALYTDGMFEAQDASGEIYSVQRLNEIVVKHSEEPVQVILDRCIEDYTRFRVADADDITLIILRRCA</sequence>
<evidence type="ECO:0000256" key="1">
    <source>
        <dbReference type="ARBA" id="ARBA00022801"/>
    </source>
</evidence>
<dbReference type="Proteomes" id="UP000075604">
    <property type="component" value="Unassembled WGS sequence"/>
</dbReference>
<reference evidence="6 7" key="1">
    <citation type="submission" date="2014-02" db="EMBL/GenBank/DDBJ databases">
        <title>The small core and large imbalanced accessory genome model reveals a collaborative survival strategy of Sorangium cellulosum strains in nature.</title>
        <authorList>
            <person name="Han K."/>
            <person name="Peng R."/>
            <person name="Blom J."/>
            <person name="Li Y.-Z."/>
        </authorList>
    </citation>
    <scope>NUCLEOTIDE SEQUENCE [LARGE SCALE GENOMIC DNA]</scope>
    <source>
        <strain evidence="5 6">So0007-03</strain>
        <strain evidence="4 7">So0149</strain>
        <strain evidence="3 8">So0157-18</strain>
    </source>
</reference>
<evidence type="ECO:0000313" key="5">
    <source>
        <dbReference type="EMBL" id="KYG06355.1"/>
    </source>
</evidence>
<evidence type="ECO:0000313" key="3">
    <source>
        <dbReference type="EMBL" id="KYF56484.1"/>
    </source>
</evidence>
<evidence type="ECO:0000313" key="4">
    <source>
        <dbReference type="EMBL" id="KYF89888.1"/>
    </source>
</evidence>
<evidence type="ECO:0000259" key="2">
    <source>
        <dbReference type="SMART" id="SM00331"/>
    </source>
</evidence>
<dbReference type="AlphaFoldDB" id="A0A150PL93"/>
<dbReference type="EMBL" id="JEMC01002193">
    <property type="protein sequence ID" value="KYF89888.1"/>
    <property type="molecule type" value="Genomic_DNA"/>
</dbReference>
<proteinExistence type="predicted"/>
<dbReference type="SMART" id="SM00331">
    <property type="entry name" value="PP2C_SIG"/>
    <property type="match status" value="1"/>
</dbReference>
<dbReference type="InterPro" id="IPR052016">
    <property type="entry name" value="Bact_Sigma-Reg"/>
</dbReference>
<dbReference type="Pfam" id="PF07228">
    <property type="entry name" value="SpoIIE"/>
    <property type="match status" value="1"/>
</dbReference>
<dbReference type="PANTHER" id="PTHR43156">
    <property type="entry name" value="STAGE II SPORULATION PROTEIN E-RELATED"/>
    <property type="match status" value="1"/>
</dbReference>